<name>A0ABX7S762_9BACT</name>
<accession>A0ABX7S762</accession>
<proteinExistence type="predicted"/>
<evidence type="ECO:0000256" key="1">
    <source>
        <dbReference type="ARBA" id="ARBA00023125"/>
    </source>
</evidence>
<dbReference type="Gene3D" id="1.10.357.10">
    <property type="entry name" value="Tetracycline Repressor, domain 2"/>
    <property type="match status" value="1"/>
</dbReference>
<protein>
    <submittedName>
        <fullName evidence="4">TetR/AcrR family transcriptional regulator</fullName>
    </submittedName>
</protein>
<dbReference type="PANTHER" id="PTHR43479:SF11">
    <property type="entry name" value="ACREF_ENVCD OPERON REPRESSOR-RELATED"/>
    <property type="match status" value="1"/>
</dbReference>
<evidence type="ECO:0000256" key="2">
    <source>
        <dbReference type="PROSITE-ProRule" id="PRU00335"/>
    </source>
</evidence>
<dbReference type="RefSeq" id="WP_207566410.1">
    <property type="nucleotide sequence ID" value="NZ_CP071446.1"/>
</dbReference>
<dbReference type="Proteomes" id="UP000671862">
    <property type="component" value="Chromosome"/>
</dbReference>
<evidence type="ECO:0000259" key="3">
    <source>
        <dbReference type="PROSITE" id="PS50977"/>
    </source>
</evidence>
<evidence type="ECO:0000313" key="5">
    <source>
        <dbReference type="Proteomes" id="UP000671862"/>
    </source>
</evidence>
<keyword evidence="5" id="KW-1185">Reference proteome</keyword>
<dbReference type="PROSITE" id="PS50977">
    <property type="entry name" value="HTH_TETR_2"/>
    <property type="match status" value="1"/>
</dbReference>
<dbReference type="InterPro" id="IPR050624">
    <property type="entry name" value="HTH-type_Tx_Regulator"/>
</dbReference>
<keyword evidence="1 2" id="KW-0238">DNA-binding</keyword>
<dbReference type="PRINTS" id="PR00455">
    <property type="entry name" value="HTHTETR"/>
</dbReference>
<organism evidence="4 5">
    <name type="scientific">Thermosipho ferrireducens</name>
    <dbReference type="NCBI Taxonomy" id="2571116"/>
    <lineage>
        <taxon>Bacteria</taxon>
        <taxon>Thermotogati</taxon>
        <taxon>Thermotogota</taxon>
        <taxon>Thermotogae</taxon>
        <taxon>Thermotogales</taxon>
        <taxon>Fervidobacteriaceae</taxon>
        <taxon>Thermosipho</taxon>
    </lineage>
</organism>
<dbReference type="SUPFAM" id="SSF46689">
    <property type="entry name" value="Homeodomain-like"/>
    <property type="match status" value="1"/>
</dbReference>
<dbReference type="InterPro" id="IPR009057">
    <property type="entry name" value="Homeodomain-like_sf"/>
</dbReference>
<evidence type="ECO:0000313" key="4">
    <source>
        <dbReference type="EMBL" id="QTA37686.1"/>
    </source>
</evidence>
<dbReference type="PANTHER" id="PTHR43479">
    <property type="entry name" value="ACREF/ENVCD OPERON REPRESSOR-RELATED"/>
    <property type="match status" value="1"/>
</dbReference>
<feature type="DNA-binding region" description="H-T-H motif" evidence="2">
    <location>
        <begin position="24"/>
        <end position="43"/>
    </location>
</feature>
<reference evidence="4 5" key="1">
    <citation type="submission" date="2021-03" db="EMBL/GenBank/DDBJ databases">
        <title>Thermosipho ferrireducens sp.nov., an anaerobic thermophilic iron-reducing bacterium isolated from a deep-sea hydrothermal sulfide deposits.</title>
        <authorList>
            <person name="Zeng X."/>
            <person name="Chen Y."/>
            <person name="Shao Z."/>
        </authorList>
    </citation>
    <scope>NUCLEOTIDE SEQUENCE [LARGE SCALE GENOMIC DNA]</scope>
    <source>
        <strain evidence="4 5">JL129W03</strain>
    </source>
</reference>
<dbReference type="InterPro" id="IPR001647">
    <property type="entry name" value="HTH_TetR"/>
</dbReference>
<dbReference type="Gene3D" id="1.10.10.60">
    <property type="entry name" value="Homeodomain-like"/>
    <property type="match status" value="1"/>
</dbReference>
<gene>
    <name evidence="4" type="ORF">JYK00_08140</name>
</gene>
<sequence length="189" mass="22293">MKTHEKILDAAFIMFAEYGYDGTSLNMISKKAGVSKGAIYHYYSSKEELYLKVIEHYFRNINSAIEKNFETIETIKQFGKELIEDYKTNNYINKFSLDIFFQSMKNENVKKTVLKMYKIGIELIKSSLYKLDNIDPENDLGLLAQKIWMLFDALCIYVSYGINVDFQKLWDEFMDDIFLKYLKKAPHTK</sequence>
<dbReference type="EMBL" id="CP071446">
    <property type="protein sequence ID" value="QTA37686.1"/>
    <property type="molecule type" value="Genomic_DNA"/>
</dbReference>
<feature type="domain" description="HTH tetR-type" evidence="3">
    <location>
        <begin position="1"/>
        <end position="61"/>
    </location>
</feature>
<dbReference type="Pfam" id="PF00440">
    <property type="entry name" value="TetR_N"/>
    <property type="match status" value="1"/>
</dbReference>